<dbReference type="AlphaFoldDB" id="R0FM62"/>
<dbReference type="EMBL" id="KB870810">
    <property type="protein sequence ID" value="EOA23081.1"/>
    <property type="molecule type" value="Genomic_DNA"/>
</dbReference>
<dbReference type="SUPFAM" id="SSF101148">
    <property type="entry name" value="Plant invertase/pectin methylesterase inhibitor"/>
    <property type="match status" value="1"/>
</dbReference>
<dbReference type="Proteomes" id="UP000029121">
    <property type="component" value="Unassembled WGS sequence"/>
</dbReference>
<organism evidence="1 2">
    <name type="scientific">Capsella rubella</name>
    <dbReference type="NCBI Taxonomy" id="81985"/>
    <lineage>
        <taxon>Eukaryota</taxon>
        <taxon>Viridiplantae</taxon>
        <taxon>Streptophyta</taxon>
        <taxon>Embryophyta</taxon>
        <taxon>Tracheophyta</taxon>
        <taxon>Spermatophyta</taxon>
        <taxon>Magnoliopsida</taxon>
        <taxon>eudicotyledons</taxon>
        <taxon>Gunneridae</taxon>
        <taxon>Pentapetalae</taxon>
        <taxon>rosids</taxon>
        <taxon>malvids</taxon>
        <taxon>Brassicales</taxon>
        <taxon>Brassicaceae</taxon>
        <taxon>Camelineae</taxon>
        <taxon>Capsella</taxon>
    </lineage>
</organism>
<dbReference type="Gene3D" id="1.20.140.40">
    <property type="entry name" value="Invertase/pectin methylesterase inhibitor family protein"/>
    <property type="match status" value="1"/>
</dbReference>
<dbReference type="KEGG" id="crb:17883307"/>
<dbReference type="STRING" id="81985.R0FM62"/>
<reference evidence="2" key="1">
    <citation type="journal article" date="2013" name="Nat. Genet.">
        <title>The Capsella rubella genome and the genomic consequences of rapid mating system evolution.</title>
        <authorList>
            <person name="Slotte T."/>
            <person name="Hazzouri K.M."/>
            <person name="Agren J.A."/>
            <person name="Koenig D."/>
            <person name="Maumus F."/>
            <person name="Guo Y.L."/>
            <person name="Steige K."/>
            <person name="Platts A.E."/>
            <person name="Escobar J.S."/>
            <person name="Newman L.K."/>
            <person name="Wang W."/>
            <person name="Mandakova T."/>
            <person name="Vello E."/>
            <person name="Smith L.M."/>
            <person name="Henz S.R."/>
            <person name="Steffen J."/>
            <person name="Takuno S."/>
            <person name="Brandvain Y."/>
            <person name="Coop G."/>
            <person name="Andolfatto P."/>
            <person name="Hu T.T."/>
            <person name="Blanchette M."/>
            <person name="Clark R.M."/>
            <person name="Quesneville H."/>
            <person name="Nordborg M."/>
            <person name="Gaut B.S."/>
            <person name="Lysak M.A."/>
            <person name="Jenkins J."/>
            <person name="Grimwood J."/>
            <person name="Chapman J."/>
            <person name="Prochnik S."/>
            <person name="Shu S."/>
            <person name="Rokhsar D."/>
            <person name="Schmutz J."/>
            <person name="Weigel D."/>
            <person name="Wright S.I."/>
        </authorList>
    </citation>
    <scope>NUCLEOTIDE SEQUENCE [LARGE SCALE GENOMIC DNA]</scope>
    <source>
        <strain evidence="2">cv. Monte Gargano</strain>
    </source>
</reference>
<keyword evidence="2" id="KW-1185">Reference proteome</keyword>
<proteinExistence type="predicted"/>
<dbReference type="InterPro" id="IPR035513">
    <property type="entry name" value="Invertase/methylesterase_inhib"/>
</dbReference>
<sequence length="140" mass="15347">MHKSRPYACNVSNPTQPLFKPILLASLASSYTVLTLTSLSSPSNNITDLSSKKEEGEVKTALEICKADLPNTATKLSEAKKSLVSGDYDKVNQSIEFALSFPLGCLLQLNNVNFTFPQLSSQIQIYAQLSDAAMRIIDRF</sequence>
<evidence type="ECO:0000313" key="2">
    <source>
        <dbReference type="Proteomes" id="UP000029121"/>
    </source>
</evidence>
<protein>
    <recommendedName>
        <fullName evidence="3">Pectinesterase inhibitor domain-containing protein</fullName>
    </recommendedName>
</protein>
<evidence type="ECO:0008006" key="3">
    <source>
        <dbReference type="Google" id="ProtNLM"/>
    </source>
</evidence>
<accession>R0FM62</accession>
<name>R0FM62_9BRAS</name>
<evidence type="ECO:0000313" key="1">
    <source>
        <dbReference type="EMBL" id="EOA23081.1"/>
    </source>
</evidence>
<dbReference type="OrthoDB" id="1866975at2759"/>
<gene>
    <name evidence="1" type="ORF">CARUB_v10003862mg</name>
</gene>